<reference evidence="2 3" key="1">
    <citation type="journal article" date="2004" name="Int. J. Syst. Evol. Microbiol.">
        <title>Kaistella koreensis gen. nov., sp. nov., a novel member of the Chryseobacterium-Bergeyella-Riemerella branch.</title>
        <authorList>
            <person name="Kim M.K."/>
            <person name="Im W.T."/>
            <person name="Shin Y.K."/>
            <person name="Lim J.H."/>
            <person name="Kim S.H."/>
            <person name="Lee B.C."/>
            <person name="Park M.Y."/>
            <person name="Lee K.Y."/>
            <person name="Lee S.T."/>
        </authorList>
    </citation>
    <scope>NUCLEOTIDE SEQUENCE [LARGE SCALE GENOMIC DNA]</scope>
    <source>
        <strain evidence="2 3">CCUG 49689</strain>
    </source>
</reference>
<protein>
    <submittedName>
        <fullName evidence="2">DNA mismatch repair protein</fullName>
    </submittedName>
</protein>
<evidence type="ECO:0000259" key="1">
    <source>
        <dbReference type="Pfam" id="PF01713"/>
    </source>
</evidence>
<dbReference type="InterPro" id="IPR002625">
    <property type="entry name" value="Smr_dom"/>
</dbReference>
<accession>A0A0J7IY81</accession>
<dbReference type="EMBL" id="LFNG01000013">
    <property type="protein sequence ID" value="KMQ70759.1"/>
    <property type="molecule type" value="Genomic_DNA"/>
</dbReference>
<dbReference type="Gene3D" id="3.30.1370.110">
    <property type="match status" value="1"/>
</dbReference>
<dbReference type="AlphaFoldDB" id="A0A0J7IY81"/>
<dbReference type="InterPro" id="IPR036063">
    <property type="entry name" value="Smr_dom_sf"/>
</dbReference>
<dbReference type="Proteomes" id="UP000035900">
    <property type="component" value="Unassembled WGS sequence"/>
</dbReference>
<sequence length="164" mass="19206">MKIGDTVSVVDEDLKGTITSVHGETVVFRDEYGFTHHYKKNELVLQNPTIYEGLNTIQKSESHKATSKKHQKKHLVLDLHFENLVENPQDYTSTERLFIQKEKLIETFEFCRKHRLKELEIVHGIGDGVVQNMVHDFLIGQTKIDFEQDEFFYHSVGNVMVRFR</sequence>
<feature type="domain" description="Smr" evidence="1">
    <location>
        <begin position="102"/>
        <end position="151"/>
    </location>
</feature>
<dbReference type="PATRIC" id="fig|1304281.5.peg.2289"/>
<keyword evidence="3" id="KW-1185">Reference proteome</keyword>
<proteinExistence type="predicted"/>
<evidence type="ECO:0000313" key="2">
    <source>
        <dbReference type="EMBL" id="KMQ70759.1"/>
    </source>
</evidence>
<dbReference type="OrthoDB" id="1524810at2"/>
<evidence type="ECO:0000313" key="3">
    <source>
        <dbReference type="Proteomes" id="UP000035900"/>
    </source>
</evidence>
<name>A0A0J7IY81_9FLAO</name>
<gene>
    <name evidence="2" type="ORF">ACM44_10620</name>
</gene>
<dbReference type="Pfam" id="PF01713">
    <property type="entry name" value="Smr"/>
    <property type="match status" value="1"/>
</dbReference>
<dbReference type="RefSeq" id="WP_048500020.1">
    <property type="nucleotide sequence ID" value="NZ_LFNG01000013.1"/>
</dbReference>
<comment type="caution">
    <text evidence="2">The sequence shown here is derived from an EMBL/GenBank/DDBJ whole genome shotgun (WGS) entry which is preliminary data.</text>
</comment>
<dbReference type="STRING" id="1304281.ACM44_10620"/>
<organism evidence="2 3">
    <name type="scientific">Chryseobacterium koreense CCUG 49689</name>
    <dbReference type="NCBI Taxonomy" id="1304281"/>
    <lineage>
        <taxon>Bacteria</taxon>
        <taxon>Pseudomonadati</taxon>
        <taxon>Bacteroidota</taxon>
        <taxon>Flavobacteriia</taxon>
        <taxon>Flavobacteriales</taxon>
        <taxon>Weeksellaceae</taxon>
        <taxon>Chryseobacterium group</taxon>
        <taxon>Chryseobacterium</taxon>
    </lineage>
</organism>